<evidence type="ECO:0000259" key="24">
    <source>
        <dbReference type="Pfam" id="PF04567"/>
    </source>
</evidence>
<comment type="catalytic activity">
    <reaction evidence="18">
        <text>RNA(n) + a ribonucleoside 5'-triphosphate = RNA(n+1) + diphosphate</text>
        <dbReference type="Rhea" id="RHEA:21248"/>
        <dbReference type="Rhea" id="RHEA-COMP:14527"/>
        <dbReference type="Rhea" id="RHEA-COMP:17342"/>
        <dbReference type="ChEBI" id="CHEBI:33019"/>
        <dbReference type="ChEBI" id="CHEBI:61557"/>
        <dbReference type="ChEBI" id="CHEBI:140395"/>
        <dbReference type="EC" id="2.7.7.6"/>
    </reaction>
</comment>
<dbReference type="FunFam" id="3.90.1070.20:FF:000001">
    <property type="entry name" value="DNA-directed RNA polymerase subunit beta"/>
    <property type="match status" value="1"/>
</dbReference>
<dbReference type="InterPro" id="IPR014724">
    <property type="entry name" value="RNA_pol_RPB2_OB-fold"/>
</dbReference>
<dbReference type="InterPro" id="IPR042241">
    <property type="entry name" value="GCP_C_sf"/>
</dbReference>
<dbReference type="Pfam" id="PF04560">
    <property type="entry name" value="RNA_pol_Rpb2_7"/>
    <property type="match status" value="1"/>
</dbReference>
<name>A0A7R9KCQ7_9ACAR</name>
<evidence type="ECO:0000256" key="18">
    <source>
        <dbReference type="RuleBase" id="RU363031"/>
    </source>
</evidence>
<dbReference type="InterPro" id="IPR007121">
    <property type="entry name" value="RNA_pol_bsu_CS"/>
</dbReference>
<dbReference type="Gene3D" id="2.40.50.150">
    <property type="match status" value="1"/>
</dbReference>
<keyword evidence="12" id="KW-0862">Zinc</keyword>
<dbReference type="GO" id="GO:0000428">
    <property type="term" value="C:DNA-directed RNA polymerase complex"/>
    <property type="evidence" value="ECO:0007669"/>
    <property type="project" value="UniProtKB-KW"/>
</dbReference>
<evidence type="ECO:0000256" key="13">
    <source>
        <dbReference type="ARBA" id="ARBA00022842"/>
    </source>
</evidence>
<dbReference type="GO" id="GO:0003677">
    <property type="term" value="F:DNA binding"/>
    <property type="evidence" value="ECO:0007669"/>
    <property type="project" value="InterPro"/>
</dbReference>
<feature type="non-terminal residue" evidence="25">
    <location>
        <position position="926"/>
    </location>
</feature>
<sequence>RYSLATGNWGDQKKAHTARAGVSQVLNRLTYASTLSHLRRVNSPIGRDGKLAKPRQLHNTLWGMICPAETPEGHAVGLVKNLALMAYISVGSQPSPILEFLEEWSMENLEEIAPSAISEATKIFVNGCWVGIHREPDLLMNTLRKLRRQMDIIVSEVSMVRDIRDREIRIYTDAGRICRPLLIVENQKLLLKKRHIEMLKEREYNSYSWHDLVASGVVEYIDTLEEETVMIAMTPDDLQDSEMAYCSTYTHCEIHPSMILGVCASIIPFPDHNQSPRNTYQSAMGVCASIIPFPDHNQSPRNTYQSAMGKQAMGVYITNFHVRMDTLAHVLYYPQKPLVTTRSMEYLRFRELPAGINAIVAIASYTGYNQEDSVILNASAIDRGFFRSVFYRSYKDSEQKRMGDQEEQFERPTRDTCQGMRNAIYDKLEDDGIIAPGTRVSGDDVIIGKTSLLPENEDELEGQIKRYTKRDSSTFLRNSETGIVDQVMITINNDGYKFCKIRVRSVRIPQIGDKFASRHGQKGTCGIAYRQEDMLFTCEGITPDIIINPHAIPSRMTIGHLIECLQGKVSANKGEIGDATPFNDTVNVQKISDLLHEYNYQLRGYEVMYNAHTGRKVSAQVFIGPTYYQRLKHMVDDKIHSRARGPVQILVRQPMEGRARDGGLRFGEMERDCQISHGAAQFLRERLFEVSDPYRVHICNLCGLICIANLRNNTFECKNCRNKTQISQVRVPYACKLLFQELMSMQIAPRIVDSFKLFASDQMCGRIVIIDIIEHRLQDSKVSSVDDMMKSHEDYIQKCLRDAMLTSGELLRAIVQLLRLCIDFSTFMKDSQCHSTQYELLGSTQVFECHNNQRDICVNIKESKELDISFEDHISSLQTEFDMFLHELLDAIKLQTQESYTMIPVLNRLDFNGFYQSFESKNDYQM</sequence>
<keyword evidence="5 18" id="KW-0240">DNA-directed RNA polymerase</keyword>
<dbReference type="OrthoDB" id="10248617at2759"/>
<dbReference type="InterPro" id="IPR007645">
    <property type="entry name" value="RNA_pol_Rpb2_3"/>
</dbReference>
<dbReference type="Proteomes" id="UP000759131">
    <property type="component" value="Unassembled WGS sequence"/>
</dbReference>
<keyword evidence="16" id="KW-0539">Nucleus</keyword>
<dbReference type="EMBL" id="OC854855">
    <property type="protein sequence ID" value="CAD7620579.1"/>
    <property type="molecule type" value="Genomic_DNA"/>
</dbReference>
<comment type="similarity">
    <text evidence="4">Belongs to the TUBGCP family.</text>
</comment>
<evidence type="ECO:0000256" key="12">
    <source>
        <dbReference type="ARBA" id="ARBA00022833"/>
    </source>
</evidence>
<evidence type="ECO:0000256" key="17">
    <source>
        <dbReference type="RuleBase" id="RU000434"/>
    </source>
</evidence>
<dbReference type="InterPro" id="IPR007647">
    <property type="entry name" value="RNA_pol_Rpb2_5"/>
</dbReference>
<dbReference type="InterPro" id="IPR015712">
    <property type="entry name" value="DNA-dir_RNA_pol_su2"/>
</dbReference>
<feature type="domain" description="RNA polymerase Rpb2" evidence="23">
    <location>
        <begin position="123"/>
        <end position="185"/>
    </location>
</feature>
<dbReference type="GO" id="GO:0006351">
    <property type="term" value="P:DNA-templated transcription"/>
    <property type="evidence" value="ECO:0007669"/>
    <property type="project" value="InterPro"/>
</dbReference>
<dbReference type="GO" id="GO:0005874">
    <property type="term" value="C:microtubule"/>
    <property type="evidence" value="ECO:0007669"/>
    <property type="project" value="UniProtKB-KW"/>
</dbReference>
<dbReference type="InterPro" id="IPR007641">
    <property type="entry name" value="RNA_pol_Rpb2_7"/>
</dbReference>
<dbReference type="GO" id="GO:0003899">
    <property type="term" value="F:DNA-directed RNA polymerase activity"/>
    <property type="evidence" value="ECO:0007669"/>
    <property type="project" value="UniProtKB-EC"/>
</dbReference>
<dbReference type="InterPro" id="IPR040457">
    <property type="entry name" value="GCP_C"/>
</dbReference>
<proteinExistence type="inferred from homology"/>
<feature type="domain" description="RNA polymerase Rpb2" evidence="21">
    <location>
        <begin position="662"/>
        <end position="753"/>
    </location>
</feature>
<dbReference type="Gene3D" id="3.90.1070.20">
    <property type="match status" value="1"/>
</dbReference>
<keyword evidence="15" id="KW-0206">Cytoskeleton</keyword>
<evidence type="ECO:0000256" key="5">
    <source>
        <dbReference type="ARBA" id="ARBA00022478"/>
    </source>
</evidence>
<dbReference type="GO" id="GO:0043015">
    <property type="term" value="F:gamma-tubulin binding"/>
    <property type="evidence" value="ECO:0007669"/>
    <property type="project" value="InterPro"/>
</dbReference>
<evidence type="ECO:0000256" key="4">
    <source>
        <dbReference type="ARBA" id="ARBA00010337"/>
    </source>
</evidence>
<organism evidence="25">
    <name type="scientific">Medioppia subpectinata</name>
    <dbReference type="NCBI Taxonomy" id="1979941"/>
    <lineage>
        <taxon>Eukaryota</taxon>
        <taxon>Metazoa</taxon>
        <taxon>Ecdysozoa</taxon>
        <taxon>Arthropoda</taxon>
        <taxon>Chelicerata</taxon>
        <taxon>Arachnida</taxon>
        <taxon>Acari</taxon>
        <taxon>Acariformes</taxon>
        <taxon>Sarcoptiformes</taxon>
        <taxon>Oribatida</taxon>
        <taxon>Brachypylina</taxon>
        <taxon>Oppioidea</taxon>
        <taxon>Oppiidae</taxon>
        <taxon>Medioppia</taxon>
    </lineage>
</organism>
<dbReference type="PANTHER" id="PTHR20856">
    <property type="entry name" value="DNA-DIRECTED RNA POLYMERASE I SUBUNIT 2"/>
    <property type="match status" value="1"/>
</dbReference>
<evidence type="ECO:0000256" key="7">
    <source>
        <dbReference type="ARBA" id="ARBA00022679"/>
    </source>
</evidence>
<comment type="similarity">
    <text evidence="3 17">Belongs to the RNA polymerase beta chain family.</text>
</comment>
<dbReference type="Gene3D" id="2.40.270.10">
    <property type="entry name" value="DNA-directed RNA polymerase, subunit 2, domain 6"/>
    <property type="match status" value="2"/>
</dbReference>
<keyword evidence="10" id="KW-0479">Metal-binding</keyword>
<keyword evidence="6" id="KW-0963">Cytoplasm</keyword>
<evidence type="ECO:0000256" key="9">
    <source>
        <dbReference type="ARBA" id="ARBA00022701"/>
    </source>
</evidence>
<dbReference type="FunFam" id="2.40.50.150:FF:000002">
    <property type="entry name" value="DNA-directed RNA polymerase subunit beta"/>
    <property type="match status" value="1"/>
</dbReference>
<evidence type="ECO:0000313" key="25">
    <source>
        <dbReference type="EMBL" id="CAD7620579.1"/>
    </source>
</evidence>
<dbReference type="Pfam" id="PF04565">
    <property type="entry name" value="RNA_pol_Rpb2_3"/>
    <property type="match status" value="1"/>
</dbReference>
<dbReference type="InterPro" id="IPR007646">
    <property type="entry name" value="RNA_pol_Rpb2_4"/>
</dbReference>
<evidence type="ECO:0000259" key="21">
    <source>
        <dbReference type="Pfam" id="PF04560"/>
    </source>
</evidence>
<dbReference type="SUPFAM" id="SSF64484">
    <property type="entry name" value="beta and beta-prime subunits of DNA dependent RNA-polymerase"/>
    <property type="match status" value="2"/>
</dbReference>
<feature type="domain" description="RNA polymerase Rpb2" evidence="24">
    <location>
        <begin position="209"/>
        <end position="256"/>
    </location>
</feature>
<evidence type="ECO:0000259" key="22">
    <source>
        <dbReference type="Pfam" id="PF04565"/>
    </source>
</evidence>
<keyword evidence="26" id="KW-1185">Reference proteome</keyword>
<keyword evidence="9" id="KW-0493">Microtubule</keyword>
<gene>
    <name evidence="25" type="ORF">OSB1V03_LOCUS1060</name>
</gene>
<evidence type="ECO:0000256" key="1">
    <source>
        <dbReference type="ARBA" id="ARBA00004123"/>
    </source>
</evidence>
<dbReference type="Pfam" id="PF04566">
    <property type="entry name" value="RNA_pol_Rpb2_4"/>
    <property type="match status" value="1"/>
</dbReference>
<comment type="subcellular location">
    <subcellularLocation>
        <location evidence="2">Cytoplasm</location>
        <location evidence="2">Cytoskeleton</location>
    </subcellularLocation>
    <subcellularLocation>
        <location evidence="1">Nucleus</location>
    </subcellularLocation>
</comment>
<keyword evidence="11" id="KW-0863">Zinc-finger</keyword>
<evidence type="ECO:0000256" key="11">
    <source>
        <dbReference type="ARBA" id="ARBA00022771"/>
    </source>
</evidence>
<feature type="domain" description="Gamma tubulin complex component C-terminal" evidence="20">
    <location>
        <begin position="773"/>
        <end position="915"/>
    </location>
</feature>
<keyword evidence="14 18" id="KW-0804">Transcription</keyword>
<dbReference type="InterPro" id="IPR007120">
    <property type="entry name" value="DNA-dir_RNAP_su2_dom"/>
</dbReference>
<dbReference type="EMBL" id="CAJPIZ010000280">
    <property type="protein sequence ID" value="CAG2101009.1"/>
    <property type="molecule type" value="Genomic_DNA"/>
</dbReference>
<evidence type="ECO:0000256" key="10">
    <source>
        <dbReference type="ARBA" id="ARBA00022723"/>
    </source>
</evidence>
<dbReference type="CDD" id="cd00653">
    <property type="entry name" value="RNA_pol_B_RPB2"/>
    <property type="match status" value="1"/>
</dbReference>
<evidence type="ECO:0000256" key="3">
    <source>
        <dbReference type="ARBA" id="ARBA00006835"/>
    </source>
</evidence>
<evidence type="ECO:0000256" key="14">
    <source>
        <dbReference type="ARBA" id="ARBA00023163"/>
    </source>
</evidence>
<dbReference type="GO" id="GO:0032549">
    <property type="term" value="F:ribonucleoside binding"/>
    <property type="evidence" value="ECO:0007669"/>
    <property type="project" value="InterPro"/>
</dbReference>
<dbReference type="FunFam" id="3.90.1800.10:FF:000002">
    <property type="entry name" value="DNA-directed RNA polymerase subunit beta"/>
    <property type="match status" value="1"/>
</dbReference>
<evidence type="ECO:0000256" key="15">
    <source>
        <dbReference type="ARBA" id="ARBA00023212"/>
    </source>
</evidence>
<feature type="domain" description="RNA polymerase Rpb2" evidence="22">
    <location>
        <begin position="24"/>
        <end position="88"/>
    </location>
</feature>
<accession>A0A7R9KCQ7</accession>
<dbReference type="GO" id="GO:0008270">
    <property type="term" value="F:zinc ion binding"/>
    <property type="evidence" value="ECO:0007669"/>
    <property type="project" value="UniProtKB-KW"/>
</dbReference>
<dbReference type="Pfam" id="PF04130">
    <property type="entry name" value="GCP_C_terminal"/>
    <property type="match status" value="1"/>
</dbReference>
<evidence type="ECO:0000259" key="20">
    <source>
        <dbReference type="Pfam" id="PF04130"/>
    </source>
</evidence>
<keyword evidence="7 18" id="KW-0808">Transferase</keyword>
<keyword evidence="13" id="KW-0460">Magnesium</keyword>
<evidence type="ECO:0000256" key="2">
    <source>
        <dbReference type="ARBA" id="ARBA00004245"/>
    </source>
</evidence>
<evidence type="ECO:0000256" key="8">
    <source>
        <dbReference type="ARBA" id="ARBA00022695"/>
    </source>
</evidence>
<comment type="function">
    <text evidence="18">DNA-dependent RNA polymerase catalyzes the transcription of DNA into RNA using the four ribonucleoside triphosphates as substrates.</text>
</comment>
<dbReference type="PROSITE" id="PS01166">
    <property type="entry name" value="RNA_POL_BETA"/>
    <property type="match status" value="1"/>
</dbReference>
<dbReference type="Gene3D" id="3.90.1800.10">
    <property type="entry name" value="RNA polymerase alpha subunit dimerisation domain"/>
    <property type="match status" value="1"/>
</dbReference>
<feature type="domain" description="DNA-directed RNA polymerase subunit 2 hybrid-binding" evidence="19">
    <location>
        <begin position="287"/>
        <end position="660"/>
    </location>
</feature>
<evidence type="ECO:0000313" key="26">
    <source>
        <dbReference type="Proteomes" id="UP000759131"/>
    </source>
</evidence>
<evidence type="ECO:0000256" key="16">
    <source>
        <dbReference type="ARBA" id="ARBA00023242"/>
    </source>
</evidence>
<dbReference type="InterPro" id="IPR037033">
    <property type="entry name" value="DNA-dir_RNAP_su2_hyb_sf"/>
</dbReference>
<dbReference type="EC" id="2.7.7.6" evidence="18"/>
<dbReference type="Pfam" id="PF00562">
    <property type="entry name" value="RNA_pol_Rpb2_6"/>
    <property type="match status" value="1"/>
</dbReference>
<protein>
    <recommendedName>
        <fullName evidence="18">DNA-directed RNA polymerase subunit beta</fullName>
        <ecNumber evidence="18">2.7.7.6</ecNumber>
    </recommendedName>
</protein>
<evidence type="ECO:0000259" key="23">
    <source>
        <dbReference type="Pfam" id="PF04566"/>
    </source>
</evidence>
<dbReference type="Pfam" id="PF04567">
    <property type="entry name" value="RNA_pol_Rpb2_5"/>
    <property type="match status" value="1"/>
</dbReference>
<dbReference type="AlphaFoldDB" id="A0A7R9KCQ7"/>
<reference evidence="25" key="1">
    <citation type="submission" date="2020-11" db="EMBL/GenBank/DDBJ databases">
        <authorList>
            <person name="Tran Van P."/>
        </authorList>
    </citation>
    <scope>NUCLEOTIDE SEQUENCE</scope>
</reference>
<dbReference type="GO" id="GO:0005654">
    <property type="term" value="C:nucleoplasm"/>
    <property type="evidence" value="ECO:0007669"/>
    <property type="project" value="UniProtKB-ARBA"/>
</dbReference>
<dbReference type="Gene3D" id="1.20.120.1900">
    <property type="entry name" value="Gamma-tubulin complex, C-terminal domain"/>
    <property type="match status" value="1"/>
</dbReference>
<evidence type="ECO:0000256" key="6">
    <source>
        <dbReference type="ARBA" id="ARBA00022490"/>
    </source>
</evidence>
<evidence type="ECO:0000259" key="19">
    <source>
        <dbReference type="Pfam" id="PF00562"/>
    </source>
</evidence>
<keyword evidence="8 18" id="KW-0548">Nucleotidyltransferase</keyword>